<evidence type="ECO:0000256" key="5">
    <source>
        <dbReference type="ARBA" id="ARBA00022692"/>
    </source>
</evidence>
<keyword evidence="3" id="KW-0328">Glycosyltransferase</keyword>
<gene>
    <name evidence="10" type="ORF">A3G54_04255</name>
</gene>
<keyword evidence="6 8" id="KW-1133">Transmembrane helix</keyword>
<protein>
    <recommendedName>
        <fullName evidence="9">Glycosyltransferase RgtA/B/C/D-like domain-containing protein</fullName>
    </recommendedName>
</protein>
<feature type="transmembrane region" description="Helical" evidence="8">
    <location>
        <begin position="189"/>
        <end position="220"/>
    </location>
</feature>
<feature type="domain" description="Glycosyltransferase RgtA/B/C/D-like" evidence="9">
    <location>
        <begin position="110"/>
        <end position="251"/>
    </location>
</feature>
<evidence type="ECO:0000259" key="9">
    <source>
        <dbReference type="Pfam" id="PF13231"/>
    </source>
</evidence>
<feature type="transmembrane region" description="Helical" evidence="8">
    <location>
        <begin position="232"/>
        <end position="252"/>
    </location>
</feature>
<proteinExistence type="predicted"/>
<comment type="subcellular location">
    <subcellularLocation>
        <location evidence="1">Cell membrane</location>
        <topology evidence="1">Multi-pass membrane protein</topology>
    </subcellularLocation>
</comment>
<evidence type="ECO:0000256" key="4">
    <source>
        <dbReference type="ARBA" id="ARBA00022679"/>
    </source>
</evidence>
<evidence type="ECO:0000256" key="2">
    <source>
        <dbReference type="ARBA" id="ARBA00022475"/>
    </source>
</evidence>
<dbReference type="AlphaFoldDB" id="A0A1F5Y0N6"/>
<dbReference type="PANTHER" id="PTHR33908">
    <property type="entry name" value="MANNOSYLTRANSFERASE YKCB-RELATED"/>
    <property type="match status" value="1"/>
</dbReference>
<dbReference type="PANTHER" id="PTHR33908:SF11">
    <property type="entry name" value="MEMBRANE PROTEIN"/>
    <property type="match status" value="1"/>
</dbReference>
<comment type="caution">
    <text evidence="10">The sequence shown here is derived from an EMBL/GenBank/DDBJ whole genome shotgun (WGS) entry which is preliminary data.</text>
</comment>
<evidence type="ECO:0000256" key="7">
    <source>
        <dbReference type="ARBA" id="ARBA00023136"/>
    </source>
</evidence>
<reference evidence="10 11" key="1">
    <citation type="journal article" date="2016" name="Nat. Commun.">
        <title>Thousands of microbial genomes shed light on interconnected biogeochemical processes in an aquifer system.</title>
        <authorList>
            <person name="Anantharaman K."/>
            <person name="Brown C.T."/>
            <person name="Hug L.A."/>
            <person name="Sharon I."/>
            <person name="Castelle C.J."/>
            <person name="Probst A.J."/>
            <person name="Thomas B.C."/>
            <person name="Singh A."/>
            <person name="Wilkins M.J."/>
            <person name="Karaoz U."/>
            <person name="Brodie E.L."/>
            <person name="Williams K.H."/>
            <person name="Hubbard S.S."/>
            <person name="Banfield J.F."/>
        </authorList>
    </citation>
    <scope>NUCLEOTIDE SEQUENCE [LARGE SCALE GENOMIC DNA]</scope>
</reference>
<dbReference type="STRING" id="1798364.A3G54_04255"/>
<keyword evidence="5 8" id="KW-0812">Transmembrane</keyword>
<dbReference type="InterPro" id="IPR038731">
    <property type="entry name" value="RgtA/B/C-like"/>
</dbReference>
<feature type="transmembrane region" description="Helical" evidence="8">
    <location>
        <begin position="280"/>
        <end position="302"/>
    </location>
</feature>
<feature type="transmembrane region" description="Helical" evidence="8">
    <location>
        <begin position="70"/>
        <end position="88"/>
    </location>
</feature>
<sequence>MTANSRKIFFGILIFAFVVRVAGVGYGLPLWLISDEPPFVLGALKMIELKTPIPRFHTAEFSSVLYYPPYISYLLLPAFSAILAFKYFNFDGNRLSFANYIGSDLSSFFIAARFINIMLALASIYLAYKIAKNIFKDEWAGLATAFFISTSLLHILLSIAARQWMPVSFIFLLVLYFLTHPSWSFKRRYFLSILISGIGIGASVISCVALFLVGFYFLLFEEKKLIDLFREKFVYLLALVFVALAFLPLILYPSSLGFQGKISFFENKSITGFLTSPAKFILPLLFAEPILILMSVLGLFFAFIKSRRLFWFFLLFTAAYLMVFYVFFRSEDRFLTPMLPAIAILAGFGFAQLFSYGRFFVILLILPLAFSLQLSYLAYKNDSRANLRSWIEKNIVENSKIVVSARLMRLSSDKEAIVEQASIDENSLRQVDRSELFFDGSSAYPSFHALNISDLDRTQFYENFEKYVKDNSYQYLILSRKDFRKDPELHGRFMNISSRGEEVISFGEDSKFSVADSKLGGNPFELFETKELGPSVSLYNLK</sequence>
<keyword evidence="2" id="KW-1003">Cell membrane</keyword>
<keyword evidence="7 8" id="KW-0472">Membrane</keyword>
<evidence type="ECO:0000256" key="3">
    <source>
        <dbReference type="ARBA" id="ARBA00022676"/>
    </source>
</evidence>
<feature type="transmembrane region" description="Helical" evidence="8">
    <location>
        <begin position="359"/>
        <end position="379"/>
    </location>
</feature>
<evidence type="ECO:0000256" key="6">
    <source>
        <dbReference type="ARBA" id="ARBA00022989"/>
    </source>
</evidence>
<dbReference type="GO" id="GO:0005886">
    <property type="term" value="C:plasma membrane"/>
    <property type="evidence" value="ECO:0007669"/>
    <property type="project" value="UniProtKB-SubCell"/>
</dbReference>
<dbReference type="Proteomes" id="UP000178894">
    <property type="component" value="Unassembled WGS sequence"/>
</dbReference>
<dbReference type="GO" id="GO:0016763">
    <property type="term" value="F:pentosyltransferase activity"/>
    <property type="evidence" value="ECO:0007669"/>
    <property type="project" value="TreeGrafter"/>
</dbReference>
<feature type="transmembrane region" description="Helical" evidence="8">
    <location>
        <begin position="108"/>
        <end position="127"/>
    </location>
</feature>
<evidence type="ECO:0000256" key="8">
    <source>
        <dbReference type="SAM" id="Phobius"/>
    </source>
</evidence>
<feature type="transmembrane region" description="Helical" evidence="8">
    <location>
        <begin position="139"/>
        <end position="157"/>
    </location>
</feature>
<feature type="transmembrane region" description="Helical" evidence="8">
    <location>
        <begin position="309"/>
        <end position="328"/>
    </location>
</feature>
<feature type="transmembrane region" description="Helical" evidence="8">
    <location>
        <begin position="164"/>
        <end position="183"/>
    </location>
</feature>
<dbReference type="Pfam" id="PF13231">
    <property type="entry name" value="PMT_2"/>
    <property type="match status" value="1"/>
</dbReference>
<accession>A0A1F5Y0N6</accession>
<evidence type="ECO:0000313" key="11">
    <source>
        <dbReference type="Proteomes" id="UP000178894"/>
    </source>
</evidence>
<keyword evidence="4" id="KW-0808">Transferase</keyword>
<dbReference type="GO" id="GO:0009103">
    <property type="term" value="P:lipopolysaccharide biosynthetic process"/>
    <property type="evidence" value="ECO:0007669"/>
    <property type="project" value="UniProtKB-ARBA"/>
</dbReference>
<organism evidence="10 11">
    <name type="scientific">Candidatus Giovannonibacteria bacterium RIFCSPLOWO2_12_FULL_44_15</name>
    <dbReference type="NCBI Taxonomy" id="1798364"/>
    <lineage>
        <taxon>Bacteria</taxon>
        <taxon>Candidatus Giovannoniibacteriota</taxon>
    </lineage>
</organism>
<dbReference type="EMBL" id="MFIQ01000006">
    <property type="protein sequence ID" value="OGF93735.1"/>
    <property type="molecule type" value="Genomic_DNA"/>
</dbReference>
<name>A0A1F5Y0N6_9BACT</name>
<evidence type="ECO:0000313" key="10">
    <source>
        <dbReference type="EMBL" id="OGF93735.1"/>
    </source>
</evidence>
<evidence type="ECO:0000256" key="1">
    <source>
        <dbReference type="ARBA" id="ARBA00004651"/>
    </source>
</evidence>
<dbReference type="InterPro" id="IPR050297">
    <property type="entry name" value="LipidA_mod_glycosyltrf_83"/>
</dbReference>